<evidence type="ECO:0000256" key="7">
    <source>
        <dbReference type="ARBA" id="ARBA00037050"/>
    </source>
</evidence>
<dbReference type="GO" id="GO:0008033">
    <property type="term" value="P:tRNA processing"/>
    <property type="evidence" value="ECO:0007669"/>
    <property type="project" value="UniProtKB-KW"/>
</dbReference>
<dbReference type="Pfam" id="PF03942">
    <property type="entry name" value="DTW"/>
    <property type="match status" value="1"/>
</dbReference>
<evidence type="ECO:0000313" key="14">
    <source>
        <dbReference type="Proteomes" id="UP000605846"/>
    </source>
</evidence>
<dbReference type="OrthoDB" id="660555at2759"/>
<evidence type="ECO:0000256" key="6">
    <source>
        <dbReference type="ARBA" id="ARBA00023242"/>
    </source>
</evidence>
<evidence type="ECO:0000256" key="2">
    <source>
        <dbReference type="ARBA" id="ARBA00012386"/>
    </source>
</evidence>
<evidence type="ECO:0000256" key="4">
    <source>
        <dbReference type="ARBA" id="ARBA00022691"/>
    </source>
</evidence>
<keyword evidence="5" id="KW-0819">tRNA processing</keyword>
<feature type="domain" description="DTW" evidence="12">
    <location>
        <begin position="2"/>
        <end position="177"/>
    </location>
</feature>
<keyword evidence="3" id="KW-0808">Transferase</keyword>
<dbReference type="SMART" id="SM01144">
    <property type="entry name" value="DTW"/>
    <property type="match status" value="1"/>
</dbReference>
<keyword evidence="4" id="KW-0949">S-adenosyl-L-methionine</keyword>
<dbReference type="AlphaFoldDB" id="A0A8H7BJV5"/>
<dbReference type="InterPro" id="IPR005636">
    <property type="entry name" value="DTW"/>
</dbReference>
<evidence type="ECO:0000256" key="11">
    <source>
        <dbReference type="ARBA" id="ARBA00048718"/>
    </source>
</evidence>
<evidence type="ECO:0000256" key="8">
    <source>
        <dbReference type="ARBA" id="ARBA00038290"/>
    </source>
</evidence>
<proteinExistence type="inferred from homology"/>
<dbReference type="PANTHER" id="PTHR15627">
    <property type="entry name" value="NATURAL KILLER CELL-SPECIFIC ANTIGEN KLIP1"/>
    <property type="match status" value="1"/>
</dbReference>
<keyword evidence="6" id="KW-0539">Nucleus</keyword>
<dbReference type="InterPro" id="IPR051521">
    <property type="entry name" value="tRNA_Mod/Golgi_Maint"/>
</dbReference>
<organism evidence="13 14">
    <name type="scientific">Apophysomyces ossiformis</name>
    <dbReference type="NCBI Taxonomy" id="679940"/>
    <lineage>
        <taxon>Eukaryota</taxon>
        <taxon>Fungi</taxon>
        <taxon>Fungi incertae sedis</taxon>
        <taxon>Mucoromycota</taxon>
        <taxon>Mucoromycotina</taxon>
        <taxon>Mucoromycetes</taxon>
        <taxon>Mucorales</taxon>
        <taxon>Mucorineae</taxon>
        <taxon>Mucoraceae</taxon>
        <taxon>Apophysomyces</taxon>
    </lineage>
</organism>
<dbReference type="GO" id="GO:0016432">
    <property type="term" value="F:tRNA-uridine aminocarboxypropyltransferase activity"/>
    <property type="evidence" value="ECO:0007669"/>
    <property type="project" value="UniProtKB-EC"/>
</dbReference>
<dbReference type="GO" id="GO:0005634">
    <property type="term" value="C:nucleus"/>
    <property type="evidence" value="ECO:0007669"/>
    <property type="project" value="UniProtKB-SubCell"/>
</dbReference>
<evidence type="ECO:0000256" key="5">
    <source>
        <dbReference type="ARBA" id="ARBA00022694"/>
    </source>
</evidence>
<comment type="similarity">
    <text evidence="8">Belongs to the TDD superfamily. DTWD1 family.</text>
</comment>
<dbReference type="EMBL" id="JABAYA010000143">
    <property type="protein sequence ID" value="KAF7723668.1"/>
    <property type="molecule type" value="Genomic_DNA"/>
</dbReference>
<evidence type="ECO:0000313" key="13">
    <source>
        <dbReference type="EMBL" id="KAF7723668.1"/>
    </source>
</evidence>
<protein>
    <recommendedName>
        <fullName evidence="9">tRNA-uridine aminocarboxypropyltransferase 1</fullName>
        <ecNumber evidence="2">2.5.1.25</ecNumber>
    </recommendedName>
    <alternativeName>
        <fullName evidence="10">DTW domain-containing protein 1</fullName>
    </alternativeName>
</protein>
<name>A0A8H7BJV5_9FUNG</name>
<evidence type="ECO:0000259" key="12">
    <source>
        <dbReference type="SMART" id="SM01144"/>
    </source>
</evidence>
<comment type="caution">
    <text evidence="13">The sequence shown here is derived from an EMBL/GenBank/DDBJ whole genome shotgun (WGS) entry which is preliminary data.</text>
</comment>
<keyword evidence="14" id="KW-1185">Reference proteome</keyword>
<sequence>MARSDVPQLQLPVQLDVIKHEQELDGKSTAIHARIIAPDDVEILSWGSMASYEENANHDIARTLLLFPGPDAKTLEEIPRETFNRVVVIDGTWKQAKKILRETPTLQRMRKVTIEPRQTYFWRFQQLSENYLATIEAIYYFYREYAIAYETMEYDHRYDDLMFYYCFFYKLIQNNYREQKKKYTSRHKANYIQYDNNEEEEDKNKLEQ</sequence>
<comment type="catalytic activity">
    <reaction evidence="11">
        <text>a uridine in tRNA + S-adenosyl-L-methionine = a 3-[(3S)-3-amino-3-carboxypropyl]uridine in tRNA + S-methyl-5'-thioadenosine + H(+)</text>
        <dbReference type="Rhea" id="RHEA:62432"/>
        <dbReference type="Rhea" id="RHEA-COMP:13339"/>
        <dbReference type="Rhea" id="RHEA-COMP:16092"/>
        <dbReference type="ChEBI" id="CHEBI:15378"/>
        <dbReference type="ChEBI" id="CHEBI:17509"/>
        <dbReference type="ChEBI" id="CHEBI:59789"/>
        <dbReference type="ChEBI" id="CHEBI:65315"/>
        <dbReference type="ChEBI" id="CHEBI:82930"/>
        <dbReference type="EC" id="2.5.1.25"/>
    </reaction>
</comment>
<evidence type="ECO:0000256" key="3">
    <source>
        <dbReference type="ARBA" id="ARBA00022679"/>
    </source>
</evidence>
<dbReference type="EC" id="2.5.1.25" evidence="2"/>
<gene>
    <name evidence="13" type="primary">DTWD1_2</name>
    <name evidence="13" type="ORF">EC973_001759</name>
</gene>
<evidence type="ECO:0000256" key="10">
    <source>
        <dbReference type="ARBA" id="ARBA00042508"/>
    </source>
</evidence>
<accession>A0A8H7BJV5</accession>
<comment type="function">
    <text evidence="7">Catalyzes the formation of 3-(3-amino-3-carboxypropyl)uridine (acp3U) at position 20 in the D-loop of several cytoplasmic tRNAs (acp3U(20)).</text>
</comment>
<evidence type="ECO:0000256" key="9">
    <source>
        <dbReference type="ARBA" id="ARBA00039242"/>
    </source>
</evidence>
<reference evidence="13" key="1">
    <citation type="submission" date="2020-01" db="EMBL/GenBank/DDBJ databases">
        <title>Genome Sequencing of Three Apophysomyces-Like Fungal Strains Confirms a Novel Fungal Genus in the Mucoromycota with divergent Burkholderia-like Endosymbiotic Bacteria.</title>
        <authorList>
            <person name="Stajich J.E."/>
            <person name="Macias A.M."/>
            <person name="Carter-House D."/>
            <person name="Lovett B."/>
            <person name="Kasson L.R."/>
            <person name="Berry K."/>
            <person name="Grigoriev I."/>
            <person name="Chang Y."/>
            <person name="Spatafora J."/>
            <person name="Kasson M.T."/>
        </authorList>
    </citation>
    <scope>NUCLEOTIDE SEQUENCE</scope>
    <source>
        <strain evidence="13">NRRL A-21654</strain>
    </source>
</reference>
<dbReference type="PANTHER" id="PTHR15627:SF8">
    <property type="entry name" value="TRNA-URIDINE AMINOCARBOXYPROPYLTRANSFERASE 1"/>
    <property type="match status" value="1"/>
</dbReference>
<evidence type="ECO:0000256" key="1">
    <source>
        <dbReference type="ARBA" id="ARBA00004123"/>
    </source>
</evidence>
<dbReference type="Proteomes" id="UP000605846">
    <property type="component" value="Unassembled WGS sequence"/>
</dbReference>
<comment type="subcellular location">
    <subcellularLocation>
        <location evidence="1">Nucleus</location>
    </subcellularLocation>
</comment>